<dbReference type="AlphaFoldDB" id="A0A1G2KSH3"/>
<protein>
    <submittedName>
        <fullName evidence="1">Uncharacterized protein</fullName>
    </submittedName>
</protein>
<gene>
    <name evidence="1" type="ORF">A3C16_04010</name>
</gene>
<comment type="caution">
    <text evidence="1">The sequence shown here is derived from an EMBL/GenBank/DDBJ whole genome shotgun (WGS) entry which is preliminary data.</text>
</comment>
<evidence type="ECO:0000313" key="1">
    <source>
        <dbReference type="EMBL" id="OHA02234.1"/>
    </source>
</evidence>
<evidence type="ECO:0000313" key="2">
    <source>
        <dbReference type="Proteomes" id="UP000177811"/>
    </source>
</evidence>
<accession>A0A1G2KSH3</accession>
<dbReference type="Proteomes" id="UP000177811">
    <property type="component" value="Unassembled WGS sequence"/>
</dbReference>
<sequence>MIAALPAWADAAYQPDKEFFMLMDGLLASEVEFPHPVYGSAIMVKYVQSGETRKERSVAYFTRLATGESYLYLEKWVRSGSGWHVTFWEMKPSSVMRGEWSVDARENLTVRETVNIPVTSPEAVEKSEEAQRLLRHAGTRI</sequence>
<reference evidence="1 2" key="1">
    <citation type="journal article" date="2016" name="Nat. Commun.">
        <title>Thousands of microbial genomes shed light on interconnected biogeochemical processes in an aquifer system.</title>
        <authorList>
            <person name="Anantharaman K."/>
            <person name="Brown C.T."/>
            <person name="Hug L.A."/>
            <person name="Sharon I."/>
            <person name="Castelle C.J."/>
            <person name="Probst A.J."/>
            <person name="Thomas B.C."/>
            <person name="Singh A."/>
            <person name="Wilkins M.J."/>
            <person name="Karaoz U."/>
            <person name="Brodie E.L."/>
            <person name="Williams K.H."/>
            <person name="Hubbard S.S."/>
            <person name="Banfield J.F."/>
        </authorList>
    </citation>
    <scope>NUCLEOTIDE SEQUENCE [LARGE SCALE GENOMIC DNA]</scope>
</reference>
<name>A0A1G2KSH3_9BACT</name>
<proteinExistence type="predicted"/>
<dbReference type="EMBL" id="MHQL01000041">
    <property type="protein sequence ID" value="OHA02234.1"/>
    <property type="molecule type" value="Genomic_DNA"/>
</dbReference>
<organism evidence="1 2">
    <name type="scientific">Candidatus Sungbacteria bacterium RIFCSPHIGHO2_02_FULL_51_29</name>
    <dbReference type="NCBI Taxonomy" id="1802273"/>
    <lineage>
        <taxon>Bacteria</taxon>
        <taxon>Candidatus Sungiibacteriota</taxon>
    </lineage>
</organism>